<organism evidence="3 4">
    <name type="scientific">Clostridium perfringens</name>
    <dbReference type="NCBI Taxonomy" id="1502"/>
    <lineage>
        <taxon>Bacteria</taxon>
        <taxon>Bacillati</taxon>
        <taxon>Bacillota</taxon>
        <taxon>Clostridia</taxon>
        <taxon>Eubacteriales</taxon>
        <taxon>Clostridiaceae</taxon>
        <taxon>Clostridium</taxon>
    </lineage>
</organism>
<dbReference type="InterPro" id="IPR051471">
    <property type="entry name" value="Bacterial_PTS_sugar_comp"/>
</dbReference>
<keyword evidence="1" id="KW-0808">Transferase</keyword>
<dbReference type="AlphaFoldDB" id="A0AAW9INT8"/>
<gene>
    <name evidence="3" type="ORF">GNF77_16025</name>
</gene>
<dbReference type="InterPro" id="IPR004701">
    <property type="entry name" value="PTS_EIIA_man-typ"/>
</dbReference>
<dbReference type="SUPFAM" id="SSF53062">
    <property type="entry name" value="PTS system fructose IIA component-like"/>
    <property type="match status" value="1"/>
</dbReference>
<dbReference type="Gene3D" id="3.40.50.510">
    <property type="entry name" value="Phosphotransferase system, mannose-type IIA component"/>
    <property type="match status" value="1"/>
</dbReference>
<dbReference type="GO" id="GO:0016020">
    <property type="term" value="C:membrane"/>
    <property type="evidence" value="ECO:0007669"/>
    <property type="project" value="InterPro"/>
</dbReference>
<dbReference type="Proteomes" id="UP001292368">
    <property type="component" value="Unassembled WGS sequence"/>
</dbReference>
<comment type="caution">
    <text evidence="3">The sequence shown here is derived from an EMBL/GenBank/DDBJ whole genome shotgun (WGS) entry which is preliminary data.</text>
</comment>
<dbReference type="GO" id="GO:0009401">
    <property type="term" value="P:phosphoenolpyruvate-dependent sugar phosphotransferase system"/>
    <property type="evidence" value="ECO:0007669"/>
    <property type="project" value="InterPro"/>
</dbReference>
<evidence type="ECO:0000313" key="3">
    <source>
        <dbReference type="EMBL" id="MDZ5010379.1"/>
    </source>
</evidence>
<dbReference type="EMBL" id="WNVM01000321">
    <property type="protein sequence ID" value="MDZ5010379.1"/>
    <property type="molecule type" value="Genomic_DNA"/>
</dbReference>
<dbReference type="InterPro" id="IPR036662">
    <property type="entry name" value="PTS_EIIA_man-typ_sf"/>
</dbReference>
<dbReference type="GO" id="GO:0016740">
    <property type="term" value="F:transferase activity"/>
    <property type="evidence" value="ECO:0007669"/>
    <property type="project" value="UniProtKB-KW"/>
</dbReference>
<sequence length="129" mass="14638">MRRVILATHGELSKGMHNSIKLIIGDMANDIETYSLYIGKSPVDYVNEIRLDVESKEDTEFIFITDIKGGSVHTALMELCVYKNVKLFSGMNMNLVLDILLSFPEEISNKKSEIIISQAREGMTFLDYQ</sequence>
<proteinExistence type="predicted"/>
<feature type="non-terminal residue" evidence="3">
    <location>
        <position position="129"/>
    </location>
</feature>
<keyword evidence="3" id="KW-0813">Transport</keyword>
<feature type="domain" description="PTS EIIA type-4" evidence="2">
    <location>
        <begin position="1"/>
        <end position="123"/>
    </location>
</feature>
<name>A0AAW9INT8_CLOPF</name>
<accession>A0AAW9INT8</accession>
<keyword evidence="3" id="KW-0762">Sugar transport</keyword>
<evidence type="ECO:0000256" key="1">
    <source>
        <dbReference type="ARBA" id="ARBA00022679"/>
    </source>
</evidence>
<dbReference type="RefSeq" id="WP_322382235.1">
    <property type="nucleotide sequence ID" value="NZ_WNVM01000321.1"/>
</dbReference>
<dbReference type="PROSITE" id="PS51096">
    <property type="entry name" value="PTS_EIIA_TYPE_4"/>
    <property type="match status" value="1"/>
</dbReference>
<evidence type="ECO:0000313" key="4">
    <source>
        <dbReference type="Proteomes" id="UP001292368"/>
    </source>
</evidence>
<dbReference type="Pfam" id="PF03610">
    <property type="entry name" value="EIIA-man"/>
    <property type="match status" value="1"/>
</dbReference>
<dbReference type="PANTHER" id="PTHR33799">
    <property type="entry name" value="PTS PERMEASE-RELATED-RELATED"/>
    <property type="match status" value="1"/>
</dbReference>
<reference evidence="3" key="1">
    <citation type="submission" date="2019-11" db="EMBL/GenBank/DDBJ databases">
        <title>Characterization of Clostridium perfringens isolates from swine manure treated agricultural soils.</title>
        <authorList>
            <person name="Wushke S.T."/>
        </authorList>
    </citation>
    <scope>NUCLEOTIDE SEQUENCE</scope>
    <source>
        <strain evidence="3">V2</strain>
    </source>
</reference>
<evidence type="ECO:0000259" key="2">
    <source>
        <dbReference type="PROSITE" id="PS51096"/>
    </source>
</evidence>
<protein>
    <submittedName>
        <fullName evidence="3">PTS sugar transporter subunit IIA</fullName>
    </submittedName>
</protein>
<dbReference type="PANTHER" id="PTHR33799:SF1">
    <property type="entry name" value="PTS SYSTEM MANNOSE-SPECIFIC EIIAB COMPONENT-RELATED"/>
    <property type="match status" value="1"/>
</dbReference>